<keyword evidence="4" id="KW-1185">Reference proteome</keyword>
<proteinExistence type="predicted"/>
<sequence length="120" mass="12956">MEQALGMRSSTRRPWTWVLRLLHARSLVPALLPGPWPSGADMADAVAALVDWLAEEDRGFLPELAAEMHLQIALLQRAGLEQVEGQLAQKLASAHSELVQRLPVPPPEPAGPPPAPARPA</sequence>
<evidence type="ECO:0000256" key="1">
    <source>
        <dbReference type="SAM" id="MobiDB-lite"/>
    </source>
</evidence>
<dbReference type="RefSeq" id="XP_042915589.1">
    <property type="nucleotide sequence ID" value="XM_043070947.1"/>
</dbReference>
<feature type="chain" id="PRO_5014461789" evidence="2">
    <location>
        <begin position="31"/>
        <end position="120"/>
    </location>
</feature>
<dbReference type="EMBL" id="CM008977">
    <property type="protein sequence ID" value="PNW71546.1"/>
    <property type="molecule type" value="Genomic_DNA"/>
</dbReference>
<dbReference type="Gramene" id="PNW71546">
    <property type="protein sequence ID" value="PNW71546"/>
    <property type="gene ID" value="CHLRE_16g658775v5"/>
</dbReference>
<dbReference type="GeneID" id="66056557"/>
<dbReference type="AlphaFoldDB" id="A0A2K3CTD5"/>
<feature type="signal peptide" evidence="2">
    <location>
        <begin position="1"/>
        <end position="30"/>
    </location>
</feature>
<evidence type="ECO:0000256" key="2">
    <source>
        <dbReference type="SAM" id="SignalP"/>
    </source>
</evidence>
<gene>
    <name evidence="3" type="ORF">CHLRE_16g658775v5</name>
</gene>
<accession>A0A2K3CTD5</accession>
<feature type="compositionally biased region" description="Pro residues" evidence="1">
    <location>
        <begin position="103"/>
        <end position="120"/>
    </location>
</feature>
<dbReference type="InParanoid" id="A0A2K3CTD5"/>
<name>A0A2K3CTD5_CHLRE</name>
<organism evidence="3 4">
    <name type="scientific">Chlamydomonas reinhardtii</name>
    <name type="common">Chlamydomonas smithii</name>
    <dbReference type="NCBI Taxonomy" id="3055"/>
    <lineage>
        <taxon>Eukaryota</taxon>
        <taxon>Viridiplantae</taxon>
        <taxon>Chlorophyta</taxon>
        <taxon>core chlorophytes</taxon>
        <taxon>Chlorophyceae</taxon>
        <taxon>CS clade</taxon>
        <taxon>Chlamydomonadales</taxon>
        <taxon>Chlamydomonadaceae</taxon>
        <taxon>Chlamydomonas</taxon>
    </lineage>
</organism>
<dbReference type="Proteomes" id="UP000006906">
    <property type="component" value="Chromosome 16"/>
</dbReference>
<dbReference type="KEGG" id="cre:CHLRE_16g658775v5"/>
<reference evidence="3 4" key="1">
    <citation type="journal article" date="2007" name="Science">
        <title>The Chlamydomonas genome reveals the evolution of key animal and plant functions.</title>
        <authorList>
            <person name="Merchant S.S."/>
            <person name="Prochnik S.E."/>
            <person name="Vallon O."/>
            <person name="Harris E.H."/>
            <person name="Karpowicz S.J."/>
            <person name="Witman G.B."/>
            <person name="Terry A."/>
            <person name="Salamov A."/>
            <person name="Fritz-Laylin L.K."/>
            <person name="Marechal-Drouard L."/>
            <person name="Marshall W.F."/>
            <person name="Qu L.H."/>
            <person name="Nelson D.R."/>
            <person name="Sanderfoot A.A."/>
            <person name="Spalding M.H."/>
            <person name="Kapitonov V.V."/>
            <person name="Ren Q."/>
            <person name="Ferris P."/>
            <person name="Lindquist E."/>
            <person name="Shapiro H."/>
            <person name="Lucas S.M."/>
            <person name="Grimwood J."/>
            <person name="Schmutz J."/>
            <person name="Cardol P."/>
            <person name="Cerutti H."/>
            <person name="Chanfreau G."/>
            <person name="Chen C.L."/>
            <person name="Cognat V."/>
            <person name="Croft M.T."/>
            <person name="Dent R."/>
            <person name="Dutcher S."/>
            <person name="Fernandez E."/>
            <person name="Fukuzawa H."/>
            <person name="Gonzalez-Ballester D."/>
            <person name="Gonzalez-Halphen D."/>
            <person name="Hallmann A."/>
            <person name="Hanikenne M."/>
            <person name="Hippler M."/>
            <person name="Inwood W."/>
            <person name="Jabbari K."/>
            <person name="Kalanon M."/>
            <person name="Kuras R."/>
            <person name="Lefebvre P.A."/>
            <person name="Lemaire S.D."/>
            <person name="Lobanov A.V."/>
            <person name="Lohr M."/>
            <person name="Manuell A."/>
            <person name="Meier I."/>
            <person name="Mets L."/>
            <person name="Mittag M."/>
            <person name="Mittelmeier T."/>
            <person name="Moroney J.V."/>
            <person name="Moseley J."/>
            <person name="Napoli C."/>
            <person name="Nedelcu A.M."/>
            <person name="Niyogi K."/>
            <person name="Novoselov S.V."/>
            <person name="Paulsen I.T."/>
            <person name="Pazour G."/>
            <person name="Purton S."/>
            <person name="Ral J.P."/>
            <person name="Riano-Pachon D.M."/>
            <person name="Riekhof W."/>
            <person name="Rymarquis L."/>
            <person name="Schroda M."/>
            <person name="Stern D."/>
            <person name="Umen J."/>
            <person name="Willows R."/>
            <person name="Wilson N."/>
            <person name="Zimmer S.L."/>
            <person name="Allmer J."/>
            <person name="Balk J."/>
            <person name="Bisova K."/>
            <person name="Chen C.J."/>
            <person name="Elias M."/>
            <person name="Gendler K."/>
            <person name="Hauser C."/>
            <person name="Lamb M.R."/>
            <person name="Ledford H."/>
            <person name="Long J.C."/>
            <person name="Minagawa J."/>
            <person name="Page M.D."/>
            <person name="Pan J."/>
            <person name="Pootakham W."/>
            <person name="Roje S."/>
            <person name="Rose A."/>
            <person name="Stahlberg E."/>
            <person name="Terauchi A.M."/>
            <person name="Yang P."/>
            <person name="Ball S."/>
            <person name="Bowler C."/>
            <person name="Dieckmann C.L."/>
            <person name="Gladyshev V.N."/>
            <person name="Green P."/>
            <person name="Jorgensen R."/>
            <person name="Mayfield S."/>
            <person name="Mueller-Roeber B."/>
            <person name="Rajamani S."/>
            <person name="Sayre R.T."/>
            <person name="Brokstein P."/>
            <person name="Dubchak I."/>
            <person name="Goodstein D."/>
            <person name="Hornick L."/>
            <person name="Huang Y.W."/>
            <person name="Jhaveri J."/>
            <person name="Luo Y."/>
            <person name="Martinez D."/>
            <person name="Ngau W.C."/>
            <person name="Otillar B."/>
            <person name="Poliakov A."/>
            <person name="Porter A."/>
            <person name="Szajkowski L."/>
            <person name="Werner G."/>
            <person name="Zhou K."/>
            <person name="Grigoriev I.V."/>
            <person name="Rokhsar D.S."/>
            <person name="Grossman A.R."/>
        </authorList>
    </citation>
    <scope>NUCLEOTIDE SEQUENCE [LARGE SCALE GENOMIC DNA]</scope>
    <source>
        <strain evidence="4">CC-503</strain>
    </source>
</reference>
<evidence type="ECO:0000313" key="3">
    <source>
        <dbReference type="EMBL" id="PNW71546.1"/>
    </source>
</evidence>
<protein>
    <submittedName>
        <fullName evidence="3">Uncharacterized protein</fullName>
    </submittedName>
</protein>
<evidence type="ECO:0000313" key="4">
    <source>
        <dbReference type="Proteomes" id="UP000006906"/>
    </source>
</evidence>
<keyword evidence="2" id="KW-0732">Signal</keyword>
<feature type="region of interest" description="Disordered" evidence="1">
    <location>
        <begin position="101"/>
        <end position="120"/>
    </location>
</feature>